<comment type="subunit">
    <text evidence="3 11">Homotetramer.</text>
</comment>
<evidence type="ECO:0000256" key="4">
    <source>
        <dbReference type="ARBA" id="ARBA00012911"/>
    </source>
</evidence>
<dbReference type="GO" id="GO:0005829">
    <property type="term" value="C:cytosol"/>
    <property type="evidence" value="ECO:0007669"/>
    <property type="project" value="TreeGrafter"/>
</dbReference>
<dbReference type="OrthoDB" id="9782828at2"/>
<dbReference type="Proteomes" id="UP000198312">
    <property type="component" value="Chromosome"/>
</dbReference>
<dbReference type="RefSeq" id="WP_089060261.1">
    <property type="nucleotide sequence ID" value="NZ_CP022315.1"/>
</dbReference>
<organism evidence="14 15">
    <name type="scientific">Virgibacillus phasianinus</name>
    <dbReference type="NCBI Taxonomy" id="2017483"/>
    <lineage>
        <taxon>Bacteria</taxon>
        <taxon>Bacillati</taxon>
        <taxon>Bacillota</taxon>
        <taxon>Bacilli</taxon>
        <taxon>Bacillales</taxon>
        <taxon>Bacillaceae</taxon>
        <taxon>Virgibacillus</taxon>
    </lineage>
</organism>
<evidence type="ECO:0000256" key="3">
    <source>
        <dbReference type="ARBA" id="ARBA00011881"/>
    </source>
</evidence>
<evidence type="ECO:0000256" key="9">
    <source>
        <dbReference type="ARBA" id="ARBA00039936"/>
    </source>
</evidence>
<evidence type="ECO:0000256" key="5">
    <source>
        <dbReference type="ARBA" id="ARBA00022490"/>
    </source>
</evidence>
<comment type="similarity">
    <text evidence="2 11">Belongs to the DapA family. NanA subfamily.</text>
</comment>
<evidence type="ECO:0000256" key="12">
    <source>
        <dbReference type="PIRSR" id="PIRSR001365-1"/>
    </source>
</evidence>
<keyword evidence="8 11" id="KW-0119">Carbohydrate metabolism</keyword>
<sequence length="289" mass="32232">MKGLFSALLVPFDEEGNIKEQGLREIVRQNIDVQQVDGLYVNGSSGENFMLTTEQKKAVFKIASEENNGDVKLIAQVGSINLDEAIELGKYATELGYDSLSAVTPFYYKFTFDEIKNYYNAITEATGNNMIIYAIPALTGVSVSMDQFDELFQNEKIIGVKYTDANFFMLERLRKKYPNKLIYSGFDEMLIYGVVSGVDGAIGSTFNINGKRAKQIMELCHAGKVAEAYEVQHVTNDLIEKVLDLGLYQTLKEVLNVKGIDAGICKKPMHSFDSGKKGEVKQLVTDFDL</sequence>
<evidence type="ECO:0000256" key="8">
    <source>
        <dbReference type="ARBA" id="ARBA00023277"/>
    </source>
</evidence>
<dbReference type="HAMAP" id="MF_01237">
    <property type="entry name" value="N_acetylneuram_lyase"/>
    <property type="match status" value="1"/>
</dbReference>
<feature type="binding site" evidence="11">
    <location>
        <position position="185"/>
    </location>
    <ligand>
        <name>aceneuramate</name>
        <dbReference type="ChEBI" id="CHEBI:173083"/>
    </ligand>
</feature>
<dbReference type="InterPro" id="IPR013785">
    <property type="entry name" value="Aldolase_TIM"/>
</dbReference>
<feature type="active site" description="Proton donor/acceptor" evidence="12">
    <location>
        <position position="133"/>
    </location>
</feature>
<dbReference type="InterPro" id="IPR020625">
    <property type="entry name" value="Schiff_base-form_aldolases_AS"/>
</dbReference>
<gene>
    <name evidence="11" type="primary">nanA</name>
    <name evidence="14" type="ORF">CFK37_01530</name>
</gene>
<feature type="binding site" evidence="11">
    <location>
        <position position="204"/>
    </location>
    <ligand>
        <name>aceneuramate</name>
        <dbReference type="ChEBI" id="CHEBI:173083"/>
    </ligand>
</feature>
<dbReference type="GO" id="GO:0005975">
    <property type="term" value="P:carbohydrate metabolic process"/>
    <property type="evidence" value="ECO:0007669"/>
    <property type="project" value="UniProtKB-UniRule"/>
</dbReference>
<protein>
    <recommendedName>
        <fullName evidence="9 11">N-acetylneuraminate lyase</fullName>
        <shortName evidence="11">NAL</shortName>
        <shortName evidence="11">Neu5Ac lyase</shortName>
        <ecNumber evidence="4 11">4.1.3.3</ecNumber>
    </recommendedName>
    <alternativeName>
        <fullName evidence="11">N-acetylneuraminate pyruvate-lyase</fullName>
    </alternativeName>
    <alternativeName>
        <fullName evidence="11">N-acetylneuraminic acid aldolase</fullName>
    </alternativeName>
    <alternativeName>
        <fullName evidence="11">Sialate lyase</fullName>
    </alternativeName>
    <alternativeName>
        <fullName evidence="11">Sialic acid aldolase</fullName>
    </alternativeName>
    <alternativeName>
        <fullName evidence="11">Sialic acid lyase</fullName>
    </alternativeName>
</protein>
<accession>A0A220TYC2</accession>
<evidence type="ECO:0000256" key="11">
    <source>
        <dbReference type="HAMAP-Rule" id="MF_01237"/>
    </source>
</evidence>
<feature type="binding site" evidence="13">
    <location>
        <position position="202"/>
    </location>
    <ligand>
        <name>pyruvate</name>
        <dbReference type="ChEBI" id="CHEBI:15361"/>
    </ligand>
</feature>
<evidence type="ECO:0000256" key="2">
    <source>
        <dbReference type="ARBA" id="ARBA00006324"/>
    </source>
</evidence>
<comment type="function">
    <text evidence="11">Catalyzes the reversible aldol cleavage of N-acetylneuraminic acid (sialic acid; Neu5Ac) to form pyruvate and N-acetylmannosamine (ManNAc) via a Schiff base intermediate.</text>
</comment>
<feature type="binding site" evidence="11">
    <location>
        <position position="45"/>
    </location>
    <ligand>
        <name>aceneuramate</name>
        <dbReference type="ChEBI" id="CHEBI:173083"/>
    </ligand>
</feature>
<keyword evidence="7 11" id="KW-0704">Schiff base</keyword>
<dbReference type="PANTHER" id="PTHR42849:SF1">
    <property type="entry name" value="N-ACETYLNEURAMINATE LYASE"/>
    <property type="match status" value="1"/>
</dbReference>
<dbReference type="Gene3D" id="3.20.20.70">
    <property type="entry name" value="Aldolase class I"/>
    <property type="match status" value="1"/>
</dbReference>
<evidence type="ECO:0000256" key="10">
    <source>
        <dbReference type="ARBA" id="ARBA00044906"/>
    </source>
</evidence>
<dbReference type="AlphaFoldDB" id="A0A220TYC2"/>
<dbReference type="KEGG" id="vil:CFK37_01530"/>
<dbReference type="SMART" id="SM01130">
    <property type="entry name" value="DHDPS"/>
    <property type="match status" value="1"/>
</dbReference>
<dbReference type="PRINTS" id="PR00146">
    <property type="entry name" value="DHPICSNTHASE"/>
</dbReference>
<dbReference type="EC" id="4.1.3.3" evidence="4 11"/>
<dbReference type="PROSITE" id="PS00666">
    <property type="entry name" value="DHDPS_2"/>
    <property type="match status" value="1"/>
</dbReference>
<comment type="pathway">
    <text evidence="11">Amino-sugar metabolism; N-acetylneuraminate degradation; D-fructose 6-phosphate from N-acetylneuraminate: step 1/5.</text>
</comment>
<evidence type="ECO:0000256" key="6">
    <source>
        <dbReference type="ARBA" id="ARBA00023239"/>
    </source>
</evidence>
<feature type="binding site" evidence="11">
    <location>
        <position position="44"/>
    </location>
    <ligand>
        <name>aceneuramate</name>
        <dbReference type="ChEBI" id="CHEBI:173083"/>
    </ligand>
</feature>
<feature type="binding site" evidence="11">
    <location>
        <position position="163"/>
    </location>
    <ligand>
        <name>aceneuramate</name>
        <dbReference type="ChEBI" id="CHEBI:173083"/>
    </ligand>
</feature>
<name>A0A220TYC2_9BACI</name>
<proteinExistence type="inferred from homology"/>
<comment type="subcellular location">
    <subcellularLocation>
        <location evidence="1 11">Cytoplasm</location>
    </subcellularLocation>
</comment>
<dbReference type="NCBIfam" id="TIGR00683">
    <property type="entry name" value="nanA"/>
    <property type="match status" value="1"/>
</dbReference>
<dbReference type="UniPathway" id="UPA00629">
    <property type="reaction ID" value="UER00680"/>
</dbReference>
<feature type="binding site" evidence="11">
    <location>
        <position position="188"/>
    </location>
    <ligand>
        <name>aceneuramate</name>
        <dbReference type="ChEBI" id="CHEBI:173083"/>
    </ligand>
</feature>
<reference evidence="14 15" key="1">
    <citation type="submission" date="2017-07" db="EMBL/GenBank/DDBJ databases">
        <title>Virgibacillus sp. LM2416.</title>
        <authorList>
            <person name="Tak E.J."/>
            <person name="Bae J.-W."/>
        </authorList>
    </citation>
    <scope>NUCLEOTIDE SEQUENCE [LARGE SCALE GENOMIC DNA]</scope>
    <source>
        <strain evidence="14 15">LM2416</strain>
    </source>
</reference>
<dbReference type="Pfam" id="PF00701">
    <property type="entry name" value="DHDPS"/>
    <property type="match status" value="1"/>
</dbReference>
<dbReference type="PIRSF" id="PIRSF001365">
    <property type="entry name" value="DHDPS"/>
    <property type="match status" value="1"/>
</dbReference>
<keyword evidence="15" id="KW-1185">Reference proteome</keyword>
<comment type="catalytic activity">
    <reaction evidence="10 11">
        <text>aceneuramate = aldehydo-N-acetyl-D-mannosamine + pyruvate</text>
        <dbReference type="Rhea" id="RHEA:23296"/>
        <dbReference type="ChEBI" id="CHEBI:15361"/>
        <dbReference type="ChEBI" id="CHEBI:17122"/>
        <dbReference type="ChEBI" id="CHEBI:173083"/>
        <dbReference type="EC" id="4.1.3.3"/>
    </reaction>
</comment>
<feature type="active site" description="Schiff-base intermediate with substrate" evidence="11 12">
    <location>
        <position position="161"/>
    </location>
</feature>
<keyword evidence="6 11" id="KW-0456">Lyase</keyword>
<evidence type="ECO:0000256" key="1">
    <source>
        <dbReference type="ARBA" id="ARBA00004496"/>
    </source>
</evidence>
<evidence type="ECO:0000313" key="14">
    <source>
        <dbReference type="EMBL" id="ASK60984.1"/>
    </source>
</evidence>
<dbReference type="GO" id="GO:0008747">
    <property type="term" value="F:N-acetylneuraminate lyase activity"/>
    <property type="evidence" value="ECO:0007669"/>
    <property type="project" value="UniProtKB-UniRule"/>
</dbReference>
<feature type="binding site" evidence="11">
    <location>
        <position position="187"/>
    </location>
    <ligand>
        <name>aceneuramate</name>
        <dbReference type="ChEBI" id="CHEBI:173083"/>
    </ligand>
</feature>
<evidence type="ECO:0000256" key="7">
    <source>
        <dbReference type="ARBA" id="ARBA00023270"/>
    </source>
</evidence>
<feature type="active site" description="Proton donor" evidence="11">
    <location>
        <position position="133"/>
    </location>
</feature>
<dbReference type="InterPro" id="IPR005264">
    <property type="entry name" value="NanA"/>
</dbReference>
<dbReference type="GO" id="GO:0019262">
    <property type="term" value="P:N-acetylneuraminate catabolic process"/>
    <property type="evidence" value="ECO:0007669"/>
    <property type="project" value="UniProtKB-UniRule"/>
</dbReference>
<dbReference type="SUPFAM" id="SSF51569">
    <property type="entry name" value="Aldolase"/>
    <property type="match status" value="1"/>
</dbReference>
<dbReference type="EMBL" id="CP022315">
    <property type="protein sequence ID" value="ASK60984.1"/>
    <property type="molecule type" value="Genomic_DNA"/>
</dbReference>
<dbReference type="InterPro" id="IPR002220">
    <property type="entry name" value="DapA-like"/>
</dbReference>
<keyword evidence="5 11" id="KW-0963">Cytoplasm</keyword>
<dbReference type="NCBIfam" id="NF003164">
    <property type="entry name" value="PRK04147.1"/>
    <property type="match status" value="1"/>
</dbReference>
<evidence type="ECO:0000313" key="15">
    <source>
        <dbReference type="Proteomes" id="UP000198312"/>
    </source>
</evidence>
<dbReference type="CDD" id="cd00954">
    <property type="entry name" value="NAL"/>
    <property type="match status" value="1"/>
</dbReference>
<dbReference type="PANTHER" id="PTHR42849">
    <property type="entry name" value="N-ACETYLNEURAMINATE LYASE"/>
    <property type="match status" value="1"/>
</dbReference>
<evidence type="ECO:0000256" key="13">
    <source>
        <dbReference type="PIRSR" id="PIRSR001365-2"/>
    </source>
</evidence>